<protein>
    <submittedName>
        <fullName evidence="3">Flavin-dependent reductase</fullName>
    </submittedName>
</protein>
<feature type="domain" description="Flavin reductase like" evidence="2">
    <location>
        <begin position="24"/>
        <end position="164"/>
    </location>
</feature>
<gene>
    <name evidence="3" type="ORF">Cba03nite_42560</name>
</gene>
<dbReference type="AlphaFoldDB" id="A0A8J3JDI0"/>
<dbReference type="GO" id="GO:0042602">
    <property type="term" value="F:riboflavin reductase (NADPH) activity"/>
    <property type="evidence" value="ECO:0007669"/>
    <property type="project" value="TreeGrafter"/>
</dbReference>
<dbReference type="GO" id="GO:0010181">
    <property type="term" value="F:FMN binding"/>
    <property type="evidence" value="ECO:0007669"/>
    <property type="project" value="InterPro"/>
</dbReference>
<name>A0A8J3JDI0_9ACTN</name>
<dbReference type="PANTHER" id="PTHR30466">
    <property type="entry name" value="FLAVIN REDUCTASE"/>
    <property type="match status" value="1"/>
</dbReference>
<comment type="caution">
    <text evidence="3">The sequence shown here is derived from an EMBL/GenBank/DDBJ whole genome shotgun (WGS) entry which is preliminary data.</text>
</comment>
<proteinExistence type="predicted"/>
<sequence>MTLTAQPAASAVTGIELHHYLGTLRHHATSVTVVTAPGPAGFTATTFTSVSLRPQLVSFCIDRDASSGPAVERARHVAVHVLAAEQEQLARTFATRGADRFADTRTWRQGPYGVPLLHGVLATLTCEIVERIPVGDHIVVIGRPVSAEHRPGEPLLYHMGAYTRLAH</sequence>
<reference evidence="3 4" key="1">
    <citation type="submission" date="2021-01" db="EMBL/GenBank/DDBJ databases">
        <title>Whole genome shotgun sequence of Catellatospora bangladeshensis NBRC 107357.</title>
        <authorList>
            <person name="Komaki H."/>
            <person name="Tamura T."/>
        </authorList>
    </citation>
    <scope>NUCLEOTIDE SEQUENCE [LARGE SCALE GENOMIC DNA]</scope>
    <source>
        <strain evidence="3 4">NBRC 107357</strain>
    </source>
</reference>
<organism evidence="3 4">
    <name type="scientific">Catellatospora bangladeshensis</name>
    <dbReference type="NCBI Taxonomy" id="310355"/>
    <lineage>
        <taxon>Bacteria</taxon>
        <taxon>Bacillati</taxon>
        <taxon>Actinomycetota</taxon>
        <taxon>Actinomycetes</taxon>
        <taxon>Micromonosporales</taxon>
        <taxon>Micromonosporaceae</taxon>
        <taxon>Catellatospora</taxon>
    </lineage>
</organism>
<evidence type="ECO:0000313" key="3">
    <source>
        <dbReference type="EMBL" id="GIF82907.1"/>
    </source>
</evidence>
<dbReference type="SUPFAM" id="SSF50475">
    <property type="entry name" value="FMN-binding split barrel"/>
    <property type="match status" value="1"/>
</dbReference>
<dbReference type="Gene3D" id="2.30.110.10">
    <property type="entry name" value="Electron Transport, Fmn-binding Protein, Chain A"/>
    <property type="match status" value="1"/>
</dbReference>
<dbReference type="Proteomes" id="UP000601223">
    <property type="component" value="Unassembled WGS sequence"/>
</dbReference>
<dbReference type="InterPro" id="IPR012349">
    <property type="entry name" value="Split_barrel_FMN-bd"/>
</dbReference>
<dbReference type="GO" id="GO:0006208">
    <property type="term" value="P:pyrimidine nucleobase catabolic process"/>
    <property type="evidence" value="ECO:0007669"/>
    <property type="project" value="TreeGrafter"/>
</dbReference>
<dbReference type="InterPro" id="IPR050268">
    <property type="entry name" value="NADH-dep_flavin_reductase"/>
</dbReference>
<keyword evidence="1" id="KW-0560">Oxidoreductase</keyword>
<dbReference type="PANTHER" id="PTHR30466:SF1">
    <property type="entry name" value="FMN REDUCTASE (NADH) RUTF"/>
    <property type="match status" value="1"/>
</dbReference>
<evidence type="ECO:0000313" key="4">
    <source>
        <dbReference type="Proteomes" id="UP000601223"/>
    </source>
</evidence>
<dbReference type="EMBL" id="BONF01000025">
    <property type="protein sequence ID" value="GIF82907.1"/>
    <property type="molecule type" value="Genomic_DNA"/>
</dbReference>
<evidence type="ECO:0000259" key="2">
    <source>
        <dbReference type="SMART" id="SM00903"/>
    </source>
</evidence>
<dbReference type="SMART" id="SM00903">
    <property type="entry name" value="Flavin_Reduct"/>
    <property type="match status" value="1"/>
</dbReference>
<evidence type="ECO:0000256" key="1">
    <source>
        <dbReference type="ARBA" id="ARBA00023002"/>
    </source>
</evidence>
<keyword evidence="4" id="KW-1185">Reference proteome</keyword>
<dbReference type="Pfam" id="PF01613">
    <property type="entry name" value="Flavin_Reduct"/>
    <property type="match status" value="1"/>
</dbReference>
<dbReference type="InterPro" id="IPR002563">
    <property type="entry name" value="Flavin_Rdtase-like_dom"/>
</dbReference>
<dbReference type="RefSeq" id="WP_203748870.1">
    <property type="nucleotide sequence ID" value="NZ_BONF01000025.1"/>
</dbReference>
<accession>A0A8J3JDI0</accession>